<evidence type="ECO:0000256" key="2">
    <source>
        <dbReference type="ARBA" id="ARBA00012438"/>
    </source>
</evidence>
<dbReference type="InterPro" id="IPR004358">
    <property type="entry name" value="Sig_transdc_His_kin-like_C"/>
</dbReference>
<name>A0ABR1GLC6_9HYPO</name>
<keyword evidence="3 6" id="KW-0597">Phosphoprotein</keyword>
<evidence type="ECO:0000256" key="5">
    <source>
        <dbReference type="ARBA" id="ARBA00022777"/>
    </source>
</evidence>
<dbReference type="PRINTS" id="PR00344">
    <property type="entry name" value="BCTRLSENSOR"/>
</dbReference>
<feature type="region of interest" description="Disordered" evidence="7">
    <location>
        <begin position="435"/>
        <end position="456"/>
    </location>
</feature>
<dbReference type="InterPro" id="IPR029016">
    <property type="entry name" value="GAF-like_dom_sf"/>
</dbReference>
<comment type="caution">
    <text evidence="10">The sequence shown here is derived from an EMBL/GenBank/DDBJ whole genome shotgun (WGS) entry which is preliminary data.</text>
</comment>
<dbReference type="InterPro" id="IPR005467">
    <property type="entry name" value="His_kinase_dom"/>
</dbReference>
<evidence type="ECO:0000256" key="7">
    <source>
        <dbReference type="SAM" id="MobiDB-lite"/>
    </source>
</evidence>
<evidence type="ECO:0000313" key="11">
    <source>
        <dbReference type="Proteomes" id="UP001498476"/>
    </source>
</evidence>
<dbReference type="PROSITE" id="PS50109">
    <property type="entry name" value="HIS_KIN"/>
    <property type="match status" value="1"/>
</dbReference>
<feature type="region of interest" description="Disordered" evidence="7">
    <location>
        <begin position="357"/>
        <end position="386"/>
    </location>
</feature>
<dbReference type="Gene3D" id="3.40.50.2300">
    <property type="match status" value="1"/>
</dbReference>
<feature type="domain" description="Histidine kinase" evidence="8">
    <location>
        <begin position="568"/>
        <end position="862"/>
    </location>
</feature>
<feature type="compositionally biased region" description="Low complexity" evidence="7">
    <location>
        <begin position="1077"/>
        <end position="1099"/>
    </location>
</feature>
<dbReference type="InterPro" id="IPR036890">
    <property type="entry name" value="HATPase_C_sf"/>
</dbReference>
<dbReference type="SUPFAM" id="SSF55781">
    <property type="entry name" value="GAF domain-like"/>
    <property type="match status" value="1"/>
</dbReference>
<dbReference type="InterPro" id="IPR036097">
    <property type="entry name" value="HisK_dim/P_sf"/>
</dbReference>
<evidence type="ECO:0000256" key="6">
    <source>
        <dbReference type="PROSITE-ProRule" id="PRU00169"/>
    </source>
</evidence>
<evidence type="ECO:0000313" key="10">
    <source>
        <dbReference type="EMBL" id="KAK7402688.1"/>
    </source>
</evidence>
<feature type="region of interest" description="Disordered" evidence="7">
    <location>
        <begin position="1017"/>
        <end position="1041"/>
    </location>
</feature>
<dbReference type="Pfam" id="PF00072">
    <property type="entry name" value="Response_reg"/>
    <property type="match status" value="1"/>
</dbReference>
<dbReference type="SMART" id="SM00387">
    <property type="entry name" value="HATPase_c"/>
    <property type="match status" value="1"/>
</dbReference>
<feature type="compositionally biased region" description="Polar residues" evidence="7">
    <location>
        <begin position="1100"/>
        <end position="1116"/>
    </location>
</feature>
<dbReference type="Gene3D" id="3.30.565.10">
    <property type="entry name" value="Histidine kinase-like ATPase, C-terminal domain"/>
    <property type="match status" value="1"/>
</dbReference>
<protein>
    <recommendedName>
        <fullName evidence="2">histidine kinase</fullName>
        <ecNumber evidence="2">2.7.13.3</ecNumber>
    </recommendedName>
</protein>
<keyword evidence="4" id="KW-0808">Transferase</keyword>
<dbReference type="EMBL" id="JAZAVJ010000288">
    <property type="protein sequence ID" value="KAK7402688.1"/>
    <property type="molecule type" value="Genomic_DNA"/>
</dbReference>
<accession>A0ABR1GLC6</accession>
<comment type="catalytic activity">
    <reaction evidence="1">
        <text>ATP + protein L-histidine = ADP + protein N-phospho-L-histidine.</text>
        <dbReference type="EC" id="2.7.13.3"/>
    </reaction>
</comment>
<dbReference type="PANTHER" id="PTHR43047">
    <property type="entry name" value="TWO-COMPONENT HISTIDINE PROTEIN KINASE"/>
    <property type="match status" value="1"/>
</dbReference>
<sequence length="1267" mass="138797">MGRVTPYKAVSEGVRERETFKYDSSLLHTARFNNSGGSLPPSELFSSADTVLTALAQLGACQTGADRALICLFDADCQYIVAEATPSQPLRPSLSSLDCPVPLWLCGTAIPRSHGACELALLASIEAVAQKGHAPADLPLTISQDLTADARFASRPQCQPGSSARFYAAVPIRTRRGINIGVYCVINSTPGKAWTDEYTNRLRGVSKTIMKHLQSQRSEDLLHRHERMTRGLGSFIEGKATIAGLRPSTDRISSQESVHHEGDLNVNQQLLQHEDDLEDKLALADASAEQVLSEDDTDGMYTMTSTPEDAVPETDDGSPTVIFSKAANIIRESIEIEGCFFFDATMGSYRSPTLNRRASEMVGQSSPTSSSDESPDPEPGKVSWPRCQLLGYSTSDASSVDDASQRRPGPSVVEKFLTTLLRRYPKGRIFNFGADGELQSSDSSEEDRTLSPPPLATTGQFPSLTFAASFMSRAQRLKIKRPWARQREGSVLLEAFPGARSVAFVPIWDPRKERWYAGGFIYTNTPTRIFSLHGELSYLRAFGMLAMAEVLRANASLEDKAKSDALGSLSHELRSPLHGVLLNAELLIDTHLDVFQGNAVHTIETCSRTLLDTIDHLLDYSKINSFAAKKNSFKARAASPVAGADWKHFGQKSLFCNSRLDGLVEEVIESVFAGFNFQHLSIEQLSTRRSRSETSDGRAAHHLDALQAREQLDPRLTSGGELQLHFGEVSIFLSIDPHCNWTYYIQVGAFRRIIMNLFGNALKYTHRGSIKVTLTQETLSIKQQKKQRVVRFAVQDTGKGMSADYLRQGLFKPFSQEDNLAPGTGLGLSLVKQITSQLGGQISVSSQVGVGTTVSVALPLDQVPQSLETAPTLSEDDREFEKRVRDLRGLRIGIECSNDKKEAGPDSFRAKLEDVCLEWLHMEVILDAQGKVFTPDLILWSQDALPKDLKELETLGNHPNIVICSNPLEAYRQSQAVDAAGYTGIFEFISQPTGPRKLAKTLLLAYRRWVGLLKSPTPGTSGPLLVQRPAGPNRHPSSYTVSDVGATTLIPVPSAQEAEATAGVETTMGTEQDMTKTDQNTTETDQNTTETDQNMTETDQNTTRTEPITTMESNGIPTAPPSMKETPPSSNTGEECTPEPSQFLLVDDNHINLKVLSAYMNKLGLQYQMAMNGQEALDRYLESPRAYVCVLMDISMPVMDGFEATRCIRAYECQAGLDPVSIIALSGLASEDAQREAFGSGMDLFLTKPVKLKALGGLLRSKNLLPC</sequence>
<dbReference type="Gene3D" id="3.30.450.40">
    <property type="match status" value="1"/>
</dbReference>
<reference evidence="10 11" key="1">
    <citation type="journal article" date="2025" name="Microbiol. Resour. Announc.">
        <title>Draft genome sequences for Neonectria magnoliae and Neonectria punicea, canker pathogens of Liriodendron tulipifera and Acer saccharum in West Virginia.</title>
        <authorList>
            <person name="Petronek H.M."/>
            <person name="Kasson M.T."/>
            <person name="Metheny A.M."/>
            <person name="Stauder C.M."/>
            <person name="Lovett B."/>
            <person name="Lynch S.C."/>
            <person name="Garnas J.R."/>
            <person name="Kasson L.R."/>
            <person name="Stajich J.E."/>
        </authorList>
    </citation>
    <scope>NUCLEOTIDE SEQUENCE [LARGE SCALE GENOMIC DNA]</scope>
    <source>
        <strain evidence="10 11">NRRL 64653</strain>
    </source>
</reference>
<dbReference type="SUPFAM" id="SSF47384">
    <property type="entry name" value="Homodimeric domain of signal transducing histidine kinase"/>
    <property type="match status" value="1"/>
</dbReference>
<dbReference type="InterPro" id="IPR003661">
    <property type="entry name" value="HisK_dim/P_dom"/>
</dbReference>
<keyword evidence="5" id="KW-0418">Kinase</keyword>
<evidence type="ECO:0000256" key="4">
    <source>
        <dbReference type="ARBA" id="ARBA00022679"/>
    </source>
</evidence>
<dbReference type="SMART" id="SM00388">
    <property type="entry name" value="HisKA"/>
    <property type="match status" value="1"/>
</dbReference>
<dbReference type="Gene3D" id="1.10.287.130">
    <property type="match status" value="1"/>
</dbReference>
<dbReference type="InterPro" id="IPR003018">
    <property type="entry name" value="GAF"/>
</dbReference>
<dbReference type="InterPro" id="IPR001789">
    <property type="entry name" value="Sig_transdc_resp-reg_receiver"/>
</dbReference>
<proteinExistence type="predicted"/>
<dbReference type="SMART" id="SM00448">
    <property type="entry name" value="REC"/>
    <property type="match status" value="1"/>
</dbReference>
<dbReference type="Proteomes" id="UP001498476">
    <property type="component" value="Unassembled WGS sequence"/>
</dbReference>
<feature type="modified residue" description="4-aspartylphosphate" evidence="6">
    <location>
        <position position="1193"/>
    </location>
</feature>
<feature type="domain" description="Response regulatory" evidence="9">
    <location>
        <begin position="1142"/>
        <end position="1263"/>
    </location>
</feature>
<feature type="region of interest" description="Disordered" evidence="7">
    <location>
        <begin position="1057"/>
        <end position="1138"/>
    </location>
</feature>
<dbReference type="PROSITE" id="PS50110">
    <property type="entry name" value="RESPONSE_REGULATORY"/>
    <property type="match status" value="1"/>
</dbReference>
<evidence type="ECO:0000259" key="9">
    <source>
        <dbReference type="PROSITE" id="PS50110"/>
    </source>
</evidence>
<dbReference type="PANTHER" id="PTHR43047:SF72">
    <property type="entry name" value="OSMOSENSING HISTIDINE PROTEIN KINASE SLN1"/>
    <property type="match status" value="1"/>
</dbReference>
<dbReference type="SUPFAM" id="SSF55874">
    <property type="entry name" value="ATPase domain of HSP90 chaperone/DNA topoisomerase II/histidine kinase"/>
    <property type="match status" value="1"/>
</dbReference>
<dbReference type="SUPFAM" id="SSF52172">
    <property type="entry name" value="CheY-like"/>
    <property type="match status" value="1"/>
</dbReference>
<evidence type="ECO:0000259" key="8">
    <source>
        <dbReference type="PROSITE" id="PS50109"/>
    </source>
</evidence>
<feature type="region of interest" description="Disordered" evidence="7">
    <location>
        <begin position="290"/>
        <end position="318"/>
    </location>
</feature>
<evidence type="ECO:0000256" key="1">
    <source>
        <dbReference type="ARBA" id="ARBA00000085"/>
    </source>
</evidence>
<dbReference type="InterPro" id="IPR003594">
    <property type="entry name" value="HATPase_dom"/>
</dbReference>
<dbReference type="CDD" id="cd17546">
    <property type="entry name" value="REC_hyHK_CKI1_RcsC-like"/>
    <property type="match status" value="1"/>
</dbReference>
<keyword evidence="11" id="KW-1185">Reference proteome</keyword>
<dbReference type="SMART" id="SM00065">
    <property type="entry name" value="GAF"/>
    <property type="match status" value="1"/>
</dbReference>
<dbReference type="Pfam" id="PF02518">
    <property type="entry name" value="HATPase_c"/>
    <property type="match status" value="1"/>
</dbReference>
<dbReference type="InterPro" id="IPR011006">
    <property type="entry name" value="CheY-like_superfamily"/>
</dbReference>
<dbReference type="CDD" id="cd00082">
    <property type="entry name" value="HisKA"/>
    <property type="match status" value="1"/>
</dbReference>
<dbReference type="EC" id="2.7.13.3" evidence="2"/>
<dbReference type="Pfam" id="PF00512">
    <property type="entry name" value="HisKA"/>
    <property type="match status" value="1"/>
</dbReference>
<evidence type="ECO:0000256" key="3">
    <source>
        <dbReference type="ARBA" id="ARBA00022553"/>
    </source>
</evidence>
<gene>
    <name evidence="10" type="ORF">QQX98_011552</name>
</gene>
<organism evidence="10 11">
    <name type="scientific">Neonectria punicea</name>
    <dbReference type="NCBI Taxonomy" id="979145"/>
    <lineage>
        <taxon>Eukaryota</taxon>
        <taxon>Fungi</taxon>
        <taxon>Dikarya</taxon>
        <taxon>Ascomycota</taxon>
        <taxon>Pezizomycotina</taxon>
        <taxon>Sordariomycetes</taxon>
        <taxon>Hypocreomycetidae</taxon>
        <taxon>Hypocreales</taxon>
        <taxon>Nectriaceae</taxon>
        <taxon>Neonectria</taxon>
    </lineage>
</organism>
<dbReference type="Pfam" id="PF01590">
    <property type="entry name" value="GAF"/>
    <property type="match status" value="1"/>
</dbReference>